<keyword evidence="2" id="KW-0808">Transferase</keyword>
<dbReference type="RefSeq" id="WP_106177181.1">
    <property type="nucleotide sequence ID" value="NZ_PVNH01000002.1"/>
</dbReference>
<protein>
    <submittedName>
        <fullName evidence="2">Methyltransferase family protein</fullName>
    </submittedName>
</protein>
<dbReference type="InterPro" id="IPR029063">
    <property type="entry name" value="SAM-dependent_MTases_sf"/>
</dbReference>
<dbReference type="InterPro" id="IPR041698">
    <property type="entry name" value="Methyltransf_25"/>
</dbReference>
<dbReference type="GO" id="GO:0032259">
    <property type="term" value="P:methylation"/>
    <property type="evidence" value="ECO:0007669"/>
    <property type="project" value="UniProtKB-KW"/>
</dbReference>
<organism evidence="2 3">
    <name type="scientific">Prauserella shujinwangii</name>
    <dbReference type="NCBI Taxonomy" id="1453103"/>
    <lineage>
        <taxon>Bacteria</taxon>
        <taxon>Bacillati</taxon>
        <taxon>Actinomycetota</taxon>
        <taxon>Actinomycetes</taxon>
        <taxon>Pseudonocardiales</taxon>
        <taxon>Pseudonocardiaceae</taxon>
        <taxon>Prauserella</taxon>
    </lineage>
</organism>
<proteinExistence type="predicted"/>
<dbReference type="GO" id="GO:0008168">
    <property type="term" value="F:methyltransferase activity"/>
    <property type="evidence" value="ECO:0007669"/>
    <property type="project" value="UniProtKB-KW"/>
</dbReference>
<feature type="domain" description="Methyltransferase" evidence="1">
    <location>
        <begin position="51"/>
        <end position="91"/>
    </location>
</feature>
<dbReference type="SUPFAM" id="SSF53335">
    <property type="entry name" value="S-adenosyl-L-methionine-dependent methyltransferases"/>
    <property type="match status" value="1"/>
</dbReference>
<accession>A0A2T0M0E5</accession>
<evidence type="ECO:0000313" key="2">
    <source>
        <dbReference type="EMBL" id="PRX50059.1"/>
    </source>
</evidence>
<dbReference type="Pfam" id="PF13649">
    <property type="entry name" value="Methyltransf_25"/>
    <property type="match status" value="1"/>
</dbReference>
<sequence>MTTEFDPGLLGGTCWFELSGGERIGLPVRRWRRPPGVADELLLGRCTGPTLDVGCGPGRLVAALGERGVATLGIDRSAVAVRLARRRGATALRRDVFGRLPAEGRWRHVLLADGNIGIGGDPVILLCRVADLLAESGTALVEVEPPGRGLRRERVRIGGQGTRSGHWFRWAWLGVDAVAAAAAPAGLRVRWTGHRDGRWVTELTRTGS</sequence>
<gene>
    <name evidence="2" type="ORF">B0I33_102176</name>
</gene>
<keyword evidence="2" id="KW-0489">Methyltransferase</keyword>
<dbReference type="EMBL" id="PVNH01000002">
    <property type="protein sequence ID" value="PRX50059.1"/>
    <property type="molecule type" value="Genomic_DNA"/>
</dbReference>
<dbReference type="Proteomes" id="UP000238362">
    <property type="component" value="Unassembled WGS sequence"/>
</dbReference>
<dbReference type="CDD" id="cd02440">
    <property type="entry name" value="AdoMet_MTases"/>
    <property type="match status" value="1"/>
</dbReference>
<name>A0A2T0M0E5_9PSEU</name>
<keyword evidence="3" id="KW-1185">Reference proteome</keyword>
<dbReference type="Gene3D" id="3.40.50.150">
    <property type="entry name" value="Vaccinia Virus protein VP39"/>
    <property type="match status" value="1"/>
</dbReference>
<reference evidence="2 3" key="1">
    <citation type="submission" date="2018-03" db="EMBL/GenBank/DDBJ databases">
        <title>Genomic Encyclopedia of Type Strains, Phase III (KMG-III): the genomes of soil and plant-associated and newly described type strains.</title>
        <authorList>
            <person name="Whitman W."/>
        </authorList>
    </citation>
    <scope>NUCLEOTIDE SEQUENCE [LARGE SCALE GENOMIC DNA]</scope>
    <source>
        <strain evidence="2 3">CGMCC 4.7125</strain>
    </source>
</reference>
<comment type="caution">
    <text evidence="2">The sequence shown here is derived from an EMBL/GenBank/DDBJ whole genome shotgun (WGS) entry which is preliminary data.</text>
</comment>
<evidence type="ECO:0000259" key="1">
    <source>
        <dbReference type="Pfam" id="PF13649"/>
    </source>
</evidence>
<dbReference type="AlphaFoldDB" id="A0A2T0M0E5"/>
<evidence type="ECO:0000313" key="3">
    <source>
        <dbReference type="Proteomes" id="UP000238362"/>
    </source>
</evidence>
<dbReference type="OrthoDB" id="4484556at2"/>